<accession>A0A9W6PCN9</accession>
<dbReference type="EMBL" id="BSRX01000003">
    <property type="protein sequence ID" value="GLW52675.1"/>
    <property type="molecule type" value="Genomic_DNA"/>
</dbReference>
<dbReference type="Proteomes" id="UP001165143">
    <property type="component" value="Unassembled WGS sequence"/>
</dbReference>
<dbReference type="InterPro" id="IPR000182">
    <property type="entry name" value="GNAT_dom"/>
</dbReference>
<organism evidence="2 3">
    <name type="scientific">Kitasatospora phosalacinea</name>
    <dbReference type="NCBI Taxonomy" id="2065"/>
    <lineage>
        <taxon>Bacteria</taxon>
        <taxon>Bacillati</taxon>
        <taxon>Actinomycetota</taxon>
        <taxon>Actinomycetes</taxon>
        <taxon>Kitasatosporales</taxon>
        <taxon>Streptomycetaceae</taxon>
        <taxon>Kitasatospora</taxon>
    </lineage>
</organism>
<comment type="caution">
    <text evidence="2">The sequence shown here is derived from an EMBL/GenBank/DDBJ whole genome shotgun (WGS) entry which is preliminary data.</text>
</comment>
<name>A0A9W6PCN9_9ACTN</name>
<dbReference type="RefSeq" id="WP_033254439.1">
    <property type="nucleotide sequence ID" value="NZ_BSRX01000003.1"/>
</dbReference>
<dbReference type="OrthoDB" id="5638018at2"/>
<feature type="domain" description="N-acetyltransferase" evidence="1">
    <location>
        <begin position="117"/>
        <end position="253"/>
    </location>
</feature>
<sequence>MVEESLRVALEFRRAFARRQAAEVVELPGGFGVLSKEFGYSHEHNQLVLDAPPSGTDVAGLAEEVLGHLGHRRISVFDDASALALAPGLVAAGYRHETEVVMVHRGPVPPGGGAGPVALVELAPALERQWRCWLPWAADESIAQLVGRRTARAAGAERVLTLAARDVDGEFGSWADLYQDAAGTAQIEDLATAEDRQRRGLADAVLATALRLAADRSPDGLRFLVADAEDWPQQWYARRGFTPVGRTHGFVRM</sequence>
<evidence type="ECO:0000313" key="2">
    <source>
        <dbReference type="EMBL" id="GLW52675.1"/>
    </source>
</evidence>
<dbReference type="AlphaFoldDB" id="A0A9W6PCN9"/>
<proteinExistence type="predicted"/>
<dbReference type="SUPFAM" id="SSF55729">
    <property type="entry name" value="Acyl-CoA N-acyltransferases (Nat)"/>
    <property type="match status" value="1"/>
</dbReference>
<reference evidence="2" key="1">
    <citation type="submission" date="2023-02" db="EMBL/GenBank/DDBJ databases">
        <title>Kitasatospora phosalacinea NBRC 14362.</title>
        <authorList>
            <person name="Ichikawa N."/>
            <person name="Sato H."/>
            <person name="Tonouchi N."/>
        </authorList>
    </citation>
    <scope>NUCLEOTIDE SEQUENCE</scope>
    <source>
        <strain evidence="2">NBRC 14362</strain>
    </source>
</reference>
<dbReference type="Pfam" id="PF00583">
    <property type="entry name" value="Acetyltransf_1"/>
    <property type="match status" value="1"/>
</dbReference>
<protein>
    <recommendedName>
        <fullName evidence="1">N-acetyltransferase domain-containing protein</fullName>
    </recommendedName>
</protein>
<dbReference type="InterPro" id="IPR016181">
    <property type="entry name" value="Acyl_CoA_acyltransferase"/>
</dbReference>
<evidence type="ECO:0000313" key="3">
    <source>
        <dbReference type="Proteomes" id="UP001165143"/>
    </source>
</evidence>
<evidence type="ECO:0000259" key="1">
    <source>
        <dbReference type="PROSITE" id="PS51186"/>
    </source>
</evidence>
<dbReference type="Gene3D" id="3.40.630.30">
    <property type="match status" value="1"/>
</dbReference>
<gene>
    <name evidence="2" type="ORF">Kpho01_06860</name>
</gene>
<dbReference type="PROSITE" id="PS51186">
    <property type="entry name" value="GNAT"/>
    <property type="match status" value="1"/>
</dbReference>
<dbReference type="GO" id="GO:0016747">
    <property type="term" value="F:acyltransferase activity, transferring groups other than amino-acyl groups"/>
    <property type="evidence" value="ECO:0007669"/>
    <property type="project" value="InterPro"/>
</dbReference>